<proteinExistence type="inferred from homology"/>
<reference evidence="3 4" key="1">
    <citation type="submission" date="2024-03" db="EMBL/GenBank/DDBJ databases">
        <title>Adaptation during the transition from Ophiocordyceps entomopathogen to insect associate is accompanied by gene loss and intensified selection.</title>
        <authorList>
            <person name="Ward C.M."/>
            <person name="Onetto C.A."/>
            <person name="Borneman A.R."/>
        </authorList>
    </citation>
    <scope>NUCLEOTIDE SEQUENCE [LARGE SCALE GENOMIC DNA]</scope>
    <source>
        <strain evidence="3">AWRI1</strain>
        <tissue evidence="3">Single Adult Female</tissue>
    </source>
</reference>
<dbReference type="Gene3D" id="1.25.70.10">
    <property type="entry name" value="Transcription termination factor 3, mitochondrial"/>
    <property type="match status" value="1"/>
</dbReference>
<dbReference type="Pfam" id="PF02536">
    <property type="entry name" value="mTERF"/>
    <property type="match status" value="1"/>
</dbReference>
<accession>A0AAN9TFV0</accession>
<comment type="similarity">
    <text evidence="1">Belongs to the mTERF family.</text>
</comment>
<sequence length="377" mass="43484">MKKVITVSCPLTFCAQRSLGFLLPQTCILLNRPRSAQFSTHKPMNMLFEKGDLIITEIASPDKVKRKDSAARPFDSTLQLNSNLDWRSPNAEVVENEKPPTVKLNRAQQRTILFKANTKQLLENYPAAGRLLAVAENIRFPEPVICSMIFANPKITSFNPERVSSNLSQLMNLGFHVNEIKSIVRRYPDILEYEGHDIFDTIEAWRTASLSERFICELFSMHPLLFSIPNDEAVRRLERINYLMVQKINRVKSVIEKNVAIMDGDWNRVEENFEYFYKTMRVTEKDISHSRGLSLPLDFIQLRHTFLEKCGEYIRPKIKEEKGFSDRKNPSLSAILDTSDEVFAVNVAKVSPDEYHVYKALMKRDDVEPSENIFSDT</sequence>
<keyword evidence="2" id="KW-0809">Transit peptide</keyword>
<dbReference type="AlphaFoldDB" id="A0AAN9TFV0"/>
<evidence type="ECO:0000256" key="2">
    <source>
        <dbReference type="ARBA" id="ARBA00022946"/>
    </source>
</evidence>
<dbReference type="InterPro" id="IPR038538">
    <property type="entry name" value="MTERF_sf"/>
</dbReference>
<dbReference type="EMBL" id="JBBCAQ010000033">
    <property type="protein sequence ID" value="KAK7582511.1"/>
    <property type="molecule type" value="Genomic_DNA"/>
</dbReference>
<gene>
    <name evidence="3" type="ORF">V9T40_013956</name>
</gene>
<dbReference type="InterPro" id="IPR003690">
    <property type="entry name" value="MTERF"/>
</dbReference>
<evidence type="ECO:0008006" key="5">
    <source>
        <dbReference type="Google" id="ProtNLM"/>
    </source>
</evidence>
<keyword evidence="4" id="KW-1185">Reference proteome</keyword>
<name>A0AAN9TFV0_9HEMI</name>
<dbReference type="Proteomes" id="UP001367676">
    <property type="component" value="Unassembled WGS sequence"/>
</dbReference>
<comment type="caution">
    <text evidence="3">The sequence shown here is derived from an EMBL/GenBank/DDBJ whole genome shotgun (WGS) entry which is preliminary data.</text>
</comment>
<dbReference type="GO" id="GO:0003676">
    <property type="term" value="F:nucleic acid binding"/>
    <property type="evidence" value="ECO:0007669"/>
    <property type="project" value="InterPro"/>
</dbReference>
<protein>
    <recommendedName>
        <fullName evidence="5">Transcription termination factor 3, mitochondrial</fullName>
    </recommendedName>
</protein>
<evidence type="ECO:0000256" key="1">
    <source>
        <dbReference type="ARBA" id="ARBA00007692"/>
    </source>
</evidence>
<evidence type="ECO:0000313" key="4">
    <source>
        <dbReference type="Proteomes" id="UP001367676"/>
    </source>
</evidence>
<organism evidence="3 4">
    <name type="scientific">Parthenolecanium corni</name>
    <dbReference type="NCBI Taxonomy" id="536013"/>
    <lineage>
        <taxon>Eukaryota</taxon>
        <taxon>Metazoa</taxon>
        <taxon>Ecdysozoa</taxon>
        <taxon>Arthropoda</taxon>
        <taxon>Hexapoda</taxon>
        <taxon>Insecta</taxon>
        <taxon>Pterygota</taxon>
        <taxon>Neoptera</taxon>
        <taxon>Paraneoptera</taxon>
        <taxon>Hemiptera</taxon>
        <taxon>Sternorrhyncha</taxon>
        <taxon>Coccoidea</taxon>
        <taxon>Coccidae</taxon>
        <taxon>Parthenolecanium</taxon>
    </lineage>
</organism>
<evidence type="ECO:0000313" key="3">
    <source>
        <dbReference type="EMBL" id="KAK7582511.1"/>
    </source>
</evidence>